<evidence type="ECO:0000256" key="6">
    <source>
        <dbReference type="SAM" id="MobiDB-lite"/>
    </source>
</evidence>
<feature type="compositionally biased region" description="Basic and acidic residues" evidence="6">
    <location>
        <begin position="406"/>
        <end position="423"/>
    </location>
</feature>
<evidence type="ECO:0000256" key="1">
    <source>
        <dbReference type="ARBA" id="ARBA00001946"/>
    </source>
</evidence>
<dbReference type="PANTHER" id="PTHR23070">
    <property type="entry name" value="BCS1 AAA-TYPE ATPASE"/>
    <property type="match status" value="1"/>
</dbReference>
<gene>
    <name evidence="9" type="primary">LOC103340285</name>
</gene>
<dbReference type="InterPro" id="IPR027417">
    <property type="entry name" value="P-loop_NTPase"/>
</dbReference>
<dbReference type="Gene3D" id="3.40.50.300">
    <property type="entry name" value="P-loop containing nucleotide triphosphate hydrolases"/>
    <property type="match status" value="3"/>
</dbReference>
<feature type="region of interest" description="Disordered" evidence="6">
    <location>
        <begin position="406"/>
        <end position="426"/>
    </location>
</feature>
<evidence type="ECO:0000256" key="5">
    <source>
        <dbReference type="ARBA" id="ARBA00049360"/>
    </source>
</evidence>
<keyword evidence="4" id="KW-0460">Magnesium</keyword>
<evidence type="ECO:0000313" key="9">
    <source>
        <dbReference type="RefSeq" id="XP_008241899.2"/>
    </source>
</evidence>
<protein>
    <submittedName>
        <fullName evidence="9">Uncharacterized protein LOC103340285</fullName>
    </submittedName>
</protein>
<organism evidence="8 9">
    <name type="scientific">Prunus mume</name>
    <name type="common">Japanese apricot</name>
    <name type="synonym">Armeniaca mume</name>
    <dbReference type="NCBI Taxonomy" id="102107"/>
    <lineage>
        <taxon>Eukaryota</taxon>
        <taxon>Viridiplantae</taxon>
        <taxon>Streptophyta</taxon>
        <taxon>Embryophyta</taxon>
        <taxon>Tracheophyta</taxon>
        <taxon>Spermatophyta</taxon>
        <taxon>Magnoliopsida</taxon>
        <taxon>eudicotyledons</taxon>
        <taxon>Gunneridae</taxon>
        <taxon>Pentapetalae</taxon>
        <taxon>rosids</taxon>
        <taxon>fabids</taxon>
        <taxon>Rosales</taxon>
        <taxon>Rosaceae</taxon>
        <taxon>Amygdaloideae</taxon>
        <taxon>Amygdaleae</taxon>
        <taxon>Prunus</taxon>
    </lineage>
</organism>
<reference evidence="8" key="1">
    <citation type="journal article" date="2012" name="Nat. Commun.">
        <title>The genome of Prunus mume.</title>
        <authorList>
            <person name="Zhang Q."/>
            <person name="Chen W."/>
            <person name="Sun L."/>
            <person name="Zhao F."/>
            <person name="Huang B."/>
            <person name="Yang W."/>
            <person name="Tao Y."/>
            <person name="Wang J."/>
            <person name="Yuan Z."/>
            <person name="Fan G."/>
            <person name="Xing Z."/>
            <person name="Han C."/>
            <person name="Pan H."/>
            <person name="Zhong X."/>
            <person name="Shi W."/>
            <person name="Liang X."/>
            <person name="Du D."/>
            <person name="Sun F."/>
            <person name="Xu Z."/>
            <person name="Hao R."/>
            <person name="Lv T."/>
            <person name="Lv Y."/>
            <person name="Zheng Z."/>
            <person name="Sun M."/>
            <person name="Luo L."/>
            <person name="Cai M."/>
            <person name="Gao Y."/>
            <person name="Wang J."/>
            <person name="Yin Y."/>
            <person name="Xu X."/>
            <person name="Cheng T."/>
            <person name="Wang J."/>
        </authorList>
    </citation>
    <scope>NUCLEOTIDE SEQUENCE [LARGE SCALE GENOMIC DNA]</scope>
</reference>
<name>A0ABM0PMX2_PRUMU</name>
<feature type="region of interest" description="Disordered" evidence="6">
    <location>
        <begin position="1212"/>
        <end position="1233"/>
    </location>
</feature>
<dbReference type="Gene3D" id="6.10.280.40">
    <property type="match status" value="2"/>
</dbReference>
<dbReference type="InterPro" id="IPR025753">
    <property type="entry name" value="AAA_N_dom"/>
</dbReference>
<feature type="domain" description="AAA+ ATPase" evidence="7">
    <location>
        <begin position="1008"/>
        <end position="1132"/>
    </location>
</feature>
<feature type="domain" description="AAA+ ATPase" evidence="7">
    <location>
        <begin position="202"/>
        <end position="329"/>
    </location>
</feature>
<dbReference type="Pfam" id="PF00004">
    <property type="entry name" value="AAA"/>
    <property type="match status" value="3"/>
</dbReference>
<evidence type="ECO:0000256" key="3">
    <source>
        <dbReference type="ARBA" id="ARBA00022801"/>
    </source>
</evidence>
<dbReference type="InterPro" id="IPR003593">
    <property type="entry name" value="AAA+_ATPase"/>
</dbReference>
<dbReference type="InterPro" id="IPR058017">
    <property type="entry name" value="At3g28540-like_C"/>
</dbReference>
<dbReference type="InterPro" id="IPR003959">
    <property type="entry name" value="ATPase_AAA_core"/>
</dbReference>
<evidence type="ECO:0000256" key="2">
    <source>
        <dbReference type="ARBA" id="ARBA00007448"/>
    </source>
</evidence>
<dbReference type="Pfam" id="PF25568">
    <property type="entry name" value="AAA_lid_At3g28540"/>
    <property type="match status" value="3"/>
</dbReference>
<comment type="catalytic activity">
    <reaction evidence="5">
        <text>ATP + H2O = ADP + phosphate + H(+)</text>
        <dbReference type="Rhea" id="RHEA:13065"/>
        <dbReference type="ChEBI" id="CHEBI:15377"/>
        <dbReference type="ChEBI" id="CHEBI:15378"/>
        <dbReference type="ChEBI" id="CHEBI:30616"/>
        <dbReference type="ChEBI" id="CHEBI:43474"/>
        <dbReference type="ChEBI" id="CHEBI:456216"/>
    </reaction>
</comment>
<reference evidence="9" key="2">
    <citation type="submission" date="2025-08" db="UniProtKB">
        <authorList>
            <consortium name="RefSeq"/>
        </authorList>
    </citation>
    <scope>IDENTIFICATION</scope>
</reference>
<dbReference type="RefSeq" id="XP_008241899.2">
    <property type="nucleotide sequence ID" value="XM_008243677.2"/>
</dbReference>
<dbReference type="SUPFAM" id="SSF52540">
    <property type="entry name" value="P-loop containing nucleoside triphosphate hydrolases"/>
    <property type="match status" value="3"/>
</dbReference>
<accession>A0ABM0PMX2</accession>
<evidence type="ECO:0000259" key="7">
    <source>
        <dbReference type="SMART" id="SM00382"/>
    </source>
</evidence>
<evidence type="ECO:0000256" key="4">
    <source>
        <dbReference type="ARBA" id="ARBA00022842"/>
    </source>
</evidence>
<dbReference type="SMART" id="SM00382">
    <property type="entry name" value="AAA"/>
    <property type="match status" value="2"/>
</dbReference>
<comment type="similarity">
    <text evidence="2">Belongs to the AAA ATPase family. BCS1 subfamily.</text>
</comment>
<evidence type="ECO:0000313" key="8">
    <source>
        <dbReference type="Proteomes" id="UP000694861"/>
    </source>
</evidence>
<sequence>MNFIAEQLMLFISTALNYLATLFSPRHYHHDLTFIIHQKSTPPNQVYDAAELYLPSIDLINPSTRTIQVSKTPRQETVKLAIDSGELIADTFEDINLKWLYVVQTSPRGQVTRRFELTFHKKHKDKVLTSYLRHVVTRAEAIKKEEKILKLRSVNSPSRVDLEHPATFETIAMEPDLKTKIIKDLDRFVRRREFYKKVGKAWKRGYLLYGPPGTGKSSLIAAMANHLKFDVYELGLDGIYSDSQLKSVLLSTANRSILVIEDIDFSASNARNRKCGITLSGLLNFMDGLWSSCGDERIIVFTTNHKDRLEPALLRPGRMDVHIHMSYCTPHAFKVLASNYLGVQDLDRHPLYGEIAGLLESTEVAPAEVCEELLKRDDDVDDDDVDAALQGVVKFLKLKKLEGDNNNKNIDKPEFQEGQRQDMDVNVNDDDSESSMYIPKWRNYVEEVVFVAIAMQMSILLLLNLCLPCPASIHDPSAMNYHHGLTLIIRKEGSPSNQVYDPAHLYLPTIQLINPSTRTIRVTKTPRRETIKLAIESGEQVPDTFDGIDLNWLYVVEKHPNGCVERRFELTFQREHKDKVMTFYLGYVVRLAEAIKQESKILNLRNVNSYNEVEFEHPSTDSELKRALLSTTNRSILVIEDIDCSVNNDKENRSTYSLFFTLSGLLNFMDGLWSSCGDERIIVFTTNHKDRLDPEWLRPGRMDVHIYMGLLESTKVTPAEICEDLLKTNDEDDDEDADAALERLVDFFKLKKLEGDKPEIEEGKKQKMDVDVNNKRPRNTIHTLFSSCASLSLSLPCCIDPSAMNFILEQLLLFISTALNYLATLISPRHDLHDRHEDLTFIIRQDNRPPNQVYDAAERYLPTIDLINPSTRTIQVSKTPRQETVKLAMESGEQVPDTFEDINLNWRYVVETFRDGSVEYRFELTFQKKHKEKVMSSYLPYVVGRAEAIKKEEKILKLSNLTNSSVDLEHPATFETIAMEPDLKRKIMKDLDRFVARREFYKKVGKAWKRGYLLYGPPGTGKSSLIAAMANHLKFDVFDLELASIRSDSHLKSVVLSTTNRSILVIEDIDFTVHNKDNRFTLSGLLNFMDGLWSSCGDERVIVFTTNHKDRLDPVLLRPGRMDVHIHMSYCTPSAFSILASNYLGIQDFDSHRLKGEIVGLLESTKVTPADICEDFLRQNDDDVDGDDDDVDVDAALERVVKFLKLRKLEGANNVDETETQEEEKAGNGSESE</sequence>
<dbReference type="Pfam" id="PF14363">
    <property type="entry name" value="AAA_assoc"/>
    <property type="match status" value="3"/>
</dbReference>
<keyword evidence="8" id="KW-1185">Reference proteome</keyword>
<dbReference type="Proteomes" id="UP000694861">
    <property type="component" value="Linkage group LG8"/>
</dbReference>
<dbReference type="InterPro" id="IPR050747">
    <property type="entry name" value="Mitochondrial_chaperone_BCS1"/>
</dbReference>
<comment type="cofactor">
    <cofactor evidence="1">
        <name>Mg(2+)</name>
        <dbReference type="ChEBI" id="CHEBI:18420"/>
    </cofactor>
</comment>
<dbReference type="GeneID" id="103340285"/>
<proteinExistence type="inferred from homology"/>
<keyword evidence="3" id="KW-0378">Hydrolase</keyword>